<evidence type="ECO:0000256" key="2">
    <source>
        <dbReference type="ARBA" id="ARBA00012483"/>
    </source>
</evidence>
<evidence type="ECO:0000256" key="1">
    <source>
        <dbReference type="ARBA" id="ARBA00000900"/>
    </source>
</evidence>
<feature type="region of interest" description="Disordered" evidence="10">
    <location>
        <begin position="80"/>
        <end position="100"/>
    </location>
</feature>
<keyword evidence="7" id="KW-0862">Zinc</keyword>
<keyword evidence="4" id="KW-0479">Metal-binding</keyword>
<dbReference type="EC" id="2.3.2.27" evidence="2"/>
<dbReference type="InterPro" id="IPR013083">
    <property type="entry name" value="Znf_RING/FYVE/PHD"/>
</dbReference>
<evidence type="ECO:0000256" key="10">
    <source>
        <dbReference type="SAM" id="MobiDB-lite"/>
    </source>
</evidence>
<dbReference type="GO" id="GO:0016567">
    <property type="term" value="P:protein ubiquitination"/>
    <property type="evidence" value="ECO:0007669"/>
    <property type="project" value="UniProtKB-ARBA"/>
</dbReference>
<evidence type="ECO:0000256" key="8">
    <source>
        <dbReference type="ARBA" id="ARBA00038197"/>
    </source>
</evidence>
<dbReference type="EMBL" id="CAJOBB010024147">
    <property type="protein sequence ID" value="CAF4398523.1"/>
    <property type="molecule type" value="Genomic_DNA"/>
</dbReference>
<evidence type="ECO:0000256" key="3">
    <source>
        <dbReference type="ARBA" id="ARBA00022679"/>
    </source>
</evidence>
<comment type="catalytic activity">
    <reaction evidence="1">
        <text>S-ubiquitinyl-[E2 ubiquitin-conjugating enzyme]-L-cysteine + [acceptor protein]-L-lysine = [E2 ubiquitin-conjugating enzyme]-L-cysteine + N(6)-ubiquitinyl-[acceptor protein]-L-lysine.</text>
        <dbReference type="EC" id="2.3.2.27"/>
    </reaction>
</comment>
<evidence type="ECO:0000256" key="4">
    <source>
        <dbReference type="ARBA" id="ARBA00022723"/>
    </source>
</evidence>
<dbReference type="Proteomes" id="UP000663868">
    <property type="component" value="Unassembled WGS sequence"/>
</dbReference>
<dbReference type="SUPFAM" id="SSF57850">
    <property type="entry name" value="RING/U-box"/>
    <property type="match status" value="1"/>
</dbReference>
<evidence type="ECO:0000313" key="12">
    <source>
        <dbReference type="EMBL" id="CAF4398523.1"/>
    </source>
</evidence>
<dbReference type="GO" id="GO:0008270">
    <property type="term" value="F:zinc ion binding"/>
    <property type="evidence" value="ECO:0007669"/>
    <property type="project" value="UniProtKB-KW"/>
</dbReference>
<reference evidence="12" key="1">
    <citation type="submission" date="2021-02" db="EMBL/GenBank/DDBJ databases">
        <authorList>
            <person name="Nowell W R."/>
        </authorList>
    </citation>
    <scope>NUCLEOTIDE SEQUENCE</scope>
</reference>
<comment type="similarity">
    <text evidence="8">Belongs to the RNF181 family.</text>
</comment>
<dbReference type="FunFam" id="3.30.40.10:FF:000127">
    <property type="entry name" value="E3 ubiquitin-protein ligase RNF181"/>
    <property type="match status" value="1"/>
</dbReference>
<evidence type="ECO:0000259" key="11">
    <source>
        <dbReference type="PROSITE" id="PS50089"/>
    </source>
</evidence>
<proteinExistence type="inferred from homology"/>
<evidence type="ECO:0000256" key="5">
    <source>
        <dbReference type="ARBA" id="ARBA00022771"/>
    </source>
</evidence>
<accession>A0A820P3A7</accession>
<keyword evidence="3" id="KW-0808">Transferase</keyword>
<feature type="domain" description="RING-type" evidence="11">
    <location>
        <begin position="34"/>
        <end position="75"/>
    </location>
</feature>
<dbReference type="AlphaFoldDB" id="A0A820P3A7"/>
<evidence type="ECO:0000256" key="7">
    <source>
        <dbReference type="ARBA" id="ARBA00022833"/>
    </source>
</evidence>
<keyword evidence="5 9" id="KW-0863">Zinc-finger</keyword>
<dbReference type="InterPro" id="IPR001841">
    <property type="entry name" value="Znf_RING"/>
</dbReference>
<dbReference type="GO" id="GO:0005634">
    <property type="term" value="C:nucleus"/>
    <property type="evidence" value="ECO:0007669"/>
    <property type="project" value="TreeGrafter"/>
</dbReference>
<feature type="non-terminal residue" evidence="12">
    <location>
        <position position="1"/>
    </location>
</feature>
<dbReference type="InterPro" id="IPR051834">
    <property type="entry name" value="RING_finger_E3_ligase"/>
</dbReference>
<dbReference type="PANTHER" id="PTHR45931">
    <property type="entry name" value="SI:CH211-59O9.10"/>
    <property type="match status" value="1"/>
</dbReference>
<dbReference type="GO" id="GO:0006511">
    <property type="term" value="P:ubiquitin-dependent protein catabolic process"/>
    <property type="evidence" value="ECO:0007669"/>
    <property type="project" value="TreeGrafter"/>
</dbReference>
<dbReference type="PROSITE" id="PS50089">
    <property type="entry name" value="ZF_RING_2"/>
    <property type="match status" value="1"/>
</dbReference>
<comment type="caution">
    <text evidence="12">The sequence shown here is derived from an EMBL/GenBank/DDBJ whole genome shotgun (WGS) entry which is preliminary data.</text>
</comment>
<gene>
    <name evidence="12" type="ORF">KXQ929_LOCUS50885</name>
</gene>
<sequence length="100" mass="11123">MGENSGPAPASEDQISAIPLVRVTGGQARDNLQCAICMVDLRENDEAKRLSCSHYFHDKCISRWLRLRGTCPTCRVTLDGDNTTNGEYFSGLPNQHQQQQ</sequence>
<protein>
    <recommendedName>
        <fullName evidence="2">RING-type E3 ubiquitin transferase</fullName>
        <ecNumber evidence="2">2.3.2.27</ecNumber>
    </recommendedName>
</protein>
<dbReference type="SMART" id="SM00184">
    <property type="entry name" value="RING"/>
    <property type="match status" value="1"/>
</dbReference>
<keyword evidence="6" id="KW-0833">Ubl conjugation pathway</keyword>
<organism evidence="12 13">
    <name type="scientific">Adineta steineri</name>
    <dbReference type="NCBI Taxonomy" id="433720"/>
    <lineage>
        <taxon>Eukaryota</taxon>
        <taxon>Metazoa</taxon>
        <taxon>Spiralia</taxon>
        <taxon>Gnathifera</taxon>
        <taxon>Rotifera</taxon>
        <taxon>Eurotatoria</taxon>
        <taxon>Bdelloidea</taxon>
        <taxon>Adinetida</taxon>
        <taxon>Adinetidae</taxon>
        <taxon>Adineta</taxon>
    </lineage>
</organism>
<evidence type="ECO:0000256" key="6">
    <source>
        <dbReference type="ARBA" id="ARBA00022786"/>
    </source>
</evidence>
<dbReference type="Pfam" id="PF13639">
    <property type="entry name" value="zf-RING_2"/>
    <property type="match status" value="1"/>
</dbReference>
<dbReference type="Gene3D" id="3.30.40.10">
    <property type="entry name" value="Zinc/RING finger domain, C3HC4 (zinc finger)"/>
    <property type="match status" value="1"/>
</dbReference>
<dbReference type="PANTHER" id="PTHR45931:SF3">
    <property type="entry name" value="RING ZINC FINGER-CONTAINING PROTEIN"/>
    <property type="match status" value="1"/>
</dbReference>
<dbReference type="GO" id="GO:0061630">
    <property type="term" value="F:ubiquitin protein ligase activity"/>
    <property type="evidence" value="ECO:0007669"/>
    <property type="project" value="UniProtKB-EC"/>
</dbReference>
<dbReference type="CDD" id="cd16454">
    <property type="entry name" value="RING-H2_PA-TM-RING"/>
    <property type="match status" value="1"/>
</dbReference>
<evidence type="ECO:0000256" key="9">
    <source>
        <dbReference type="PROSITE-ProRule" id="PRU00175"/>
    </source>
</evidence>
<name>A0A820P3A7_9BILA</name>
<evidence type="ECO:0000313" key="13">
    <source>
        <dbReference type="Proteomes" id="UP000663868"/>
    </source>
</evidence>